<dbReference type="AlphaFoldDB" id="T0QTA2"/>
<organism evidence="2 3">
    <name type="scientific">Saprolegnia diclina (strain VS20)</name>
    <dbReference type="NCBI Taxonomy" id="1156394"/>
    <lineage>
        <taxon>Eukaryota</taxon>
        <taxon>Sar</taxon>
        <taxon>Stramenopiles</taxon>
        <taxon>Oomycota</taxon>
        <taxon>Saprolegniomycetes</taxon>
        <taxon>Saprolegniales</taxon>
        <taxon>Saprolegniaceae</taxon>
        <taxon>Saprolegnia</taxon>
    </lineage>
</organism>
<proteinExistence type="predicted"/>
<protein>
    <submittedName>
        <fullName evidence="2">Uncharacterized protein</fullName>
    </submittedName>
</protein>
<dbReference type="GeneID" id="19942101"/>
<evidence type="ECO:0000256" key="1">
    <source>
        <dbReference type="SAM" id="MobiDB-lite"/>
    </source>
</evidence>
<sequence length="396" mass="44112">MRSSASSVALDQLAAAVAVNLPRRRQKQRSRIRSECSAVGVRRYHNMQQSDPLAQYLSVVPDASSRKTIVLDQKPPTQRPPRPPQRPATARSSREKPPPDVAGPRERAFHNHVRRRFHAFVAGDKLQAHNLFAGWEPASAQAQTSVEHKNHEPGAKDPHWEPLHVAARVHTCNQVEDENDAAPTFSLNTNPSVPLVNFRPRPKAPPIAAPEQPNVVRLAQQLDHALDPNNELPPTEGVPLTMKSTSVLPKASGLRRAMHIKASASRPALKKTKPRTQYIAEHAHAMLRVQDDVRSRVRAHMLQLQTRQEEARREKRASPVCLERVVADMALWRMHGRRFESPALIDDPPLESIFPSLTIAIECSVTTKDEGPIAFSLPRSRASRADLDEPSPMALS</sequence>
<keyword evidence="3" id="KW-1185">Reference proteome</keyword>
<dbReference type="VEuPathDB" id="FungiDB:SDRG_01374"/>
<dbReference type="InParanoid" id="T0QTA2"/>
<feature type="region of interest" description="Disordered" evidence="1">
    <location>
        <begin position="68"/>
        <end position="107"/>
    </location>
</feature>
<feature type="compositionally biased region" description="Basic and acidic residues" evidence="1">
    <location>
        <begin position="92"/>
        <end position="107"/>
    </location>
</feature>
<dbReference type="RefSeq" id="XP_008605118.1">
    <property type="nucleotide sequence ID" value="XM_008606896.1"/>
</dbReference>
<evidence type="ECO:0000313" key="2">
    <source>
        <dbReference type="EMBL" id="EQC41404.1"/>
    </source>
</evidence>
<dbReference type="EMBL" id="JH767134">
    <property type="protein sequence ID" value="EQC41404.1"/>
    <property type="molecule type" value="Genomic_DNA"/>
</dbReference>
<reference evidence="2 3" key="1">
    <citation type="submission" date="2012-04" db="EMBL/GenBank/DDBJ databases">
        <title>The Genome Sequence of Saprolegnia declina VS20.</title>
        <authorList>
            <consortium name="The Broad Institute Genome Sequencing Platform"/>
            <person name="Russ C."/>
            <person name="Nusbaum C."/>
            <person name="Tyler B."/>
            <person name="van West P."/>
            <person name="Dieguez-Uribeondo J."/>
            <person name="de Bruijn I."/>
            <person name="Tripathy S."/>
            <person name="Jiang R."/>
            <person name="Young S.K."/>
            <person name="Zeng Q."/>
            <person name="Gargeya S."/>
            <person name="Fitzgerald M."/>
            <person name="Haas B."/>
            <person name="Abouelleil A."/>
            <person name="Alvarado L."/>
            <person name="Arachchi H.M."/>
            <person name="Berlin A."/>
            <person name="Chapman S.B."/>
            <person name="Goldberg J."/>
            <person name="Griggs A."/>
            <person name="Gujja S."/>
            <person name="Hansen M."/>
            <person name="Howarth C."/>
            <person name="Imamovic A."/>
            <person name="Larimer J."/>
            <person name="McCowen C."/>
            <person name="Montmayeur A."/>
            <person name="Murphy C."/>
            <person name="Neiman D."/>
            <person name="Pearson M."/>
            <person name="Priest M."/>
            <person name="Roberts A."/>
            <person name="Saif S."/>
            <person name="Shea T."/>
            <person name="Sisk P."/>
            <person name="Sykes S."/>
            <person name="Wortman J."/>
            <person name="Nusbaum C."/>
            <person name="Birren B."/>
        </authorList>
    </citation>
    <scope>NUCLEOTIDE SEQUENCE [LARGE SCALE GENOMIC DNA]</scope>
    <source>
        <strain evidence="2 3">VS20</strain>
    </source>
</reference>
<gene>
    <name evidence="2" type="ORF">SDRG_01374</name>
</gene>
<name>T0QTA2_SAPDV</name>
<evidence type="ECO:0000313" key="3">
    <source>
        <dbReference type="Proteomes" id="UP000030762"/>
    </source>
</evidence>
<dbReference type="Proteomes" id="UP000030762">
    <property type="component" value="Unassembled WGS sequence"/>
</dbReference>
<accession>T0QTA2</accession>
<dbReference type="OrthoDB" id="10498997at2759"/>
<feature type="compositionally biased region" description="Pro residues" evidence="1">
    <location>
        <begin position="77"/>
        <end position="86"/>
    </location>
</feature>